<dbReference type="EMBL" id="BTSX01000002">
    <property type="protein sequence ID" value="GMS85142.1"/>
    <property type="molecule type" value="Genomic_DNA"/>
</dbReference>
<feature type="region of interest" description="Disordered" evidence="2">
    <location>
        <begin position="158"/>
        <end position="180"/>
    </location>
</feature>
<feature type="coiled-coil region" evidence="1">
    <location>
        <begin position="223"/>
        <end position="257"/>
    </location>
</feature>
<gene>
    <name evidence="3" type="ORF">PENTCL1PPCAC_7317</name>
</gene>
<evidence type="ECO:0000256" key="2">
    <source>
        <dbReference type="SAM" id="MobiDB-lite"/>
    </source>
</evidence>
<evidence type="ECO:0000256" key="1">
    <source>
        <dbReference type="SAM" id="Coils"/>
    </source>
</evidence>
<sequence length="368" mass="41906">SKRSAHTHFLPQPVAKRETAVHPLFIANKKVSELQQKVVSLQTELDTCKTTLKAHEGNKTALQDARAEASSLKRVMQLLRVENERLKAQTINPSITANPMHQSSQNQQQRIKELEEQLERVHWEKNDMTTKFHSENQARAKLITKLNKVNEANHSLAQQLQQSKQNNSHSMDSPDSQKMHEENKNMHHRIDQLCHENNHLKKEAKGVGGGGHSHDSVQLGQALNEAKKHCSMLNEEKNRLATELQSAKEKGDKINAQLEKSEWMNKMMKDQLDFCKKNSEMWQEQSKNLSEHLKRTTGGMIMLQPQSFYPPPSLLSPSPQAIRAPTRAVIPQTPPSYLRHSATPSQISDVITLDEESDLSKVKQEDLY</sequence>
<feature type="region of interest" description="Disordered" evidence="2">
    <location>
        <begin position="330"/>
        <end position="351"/>
    </location>
</feature>
<reference evidence="3" key="1">
    <citation type="submission" date="2023-10" db="EMBL/GenBank/DDBJ databases">
        <title>Genome assembly of Pristionchus species.</title>
        <authorList>
            <person name="Yoshida K."/>
            <person name="Sommer R.J."/>
        </authorList>
    </citation>
    <scope>NUCLEOTIDE SEQUENCE</scope>
    <source>
        <strain evidence="3">RS0144</strain>
    </source>
</reference>
<evidence type="ECO:0000313" key="3">
    <source>
        <dbReference type="EMBL" id="GMS85142.1"/>
    </source>
</evidence>
<proteinExistence type="predicted"/>
<organism evidence="3 4">
    <name type="scientific">Pristionchus entomophagus</name>
    <dbReference type="NCBI Taxonomy" id="358040"/>
    <lineage>
        <taxon>Eukaryota</taxon>
        <taxon>Metazoa</taxon>
        <taxon>Ecdysozoa</taxon>
        <taxon>Nematoda</taxon>
        <taxon>Chromadorea</taxon>
        <taxon>Rhabditida</taxon>
        <taxon>Rhabditina</taxon>
        <taxon>Diplogasteromorpha</taxon>
        <taxon>Diplogasteroidea</taxon>
        <taxon>Neodiplogasteridae</taxon>
        <taxon>Pristionchus</taxon>
    </lineage>
</organism>
<feature type="compositionally biased region" description="Polar residues" evidence="2">
    <location>
        <begin position="158"/>
        <end position="174"/>
    </location>
</feature>
<feature type="non-terminal residue" evidence="3">
    <location>
        <position position="1"/>
    </location>
</feature>
<accession>A0AAV5SRR7</accession>
<keyword evidence="1" id="KW-0175">Coiled coil</keyword>
<dbReference type="Proteomes" id="UP001432027">
    <property type="component" value="Unassembled WGS sequence"/>
</dbReference>
<keyword evidence="4" id="KW-1185">Reference proteome</keyword>
<evidence type="ECO:0000313" key="4">
    <source>
        <dbReference type="Proteomes" id="UP001432027"/>
    </source>
</evidence>
<dbReference type="AlphaFoldDB" id="A0AAV5SRR7"/>
<comment type="caution">
    <text evidence="3">The sequence shown here is derived from an EMBL/GenBank/DDBJ whole genome shotgun (WGS) entry which is preliminary data.</text>
</comment>
<protein>
    <submittedName>
        <fullName evidence="3">Uncharacterized protein</fullName>
    </submittedName>
</protein>
<name>A0AAV5SRR7_9BILA</name>